<dbReference type="SUPFAM" id="SSF53448">
    <property type="entry name" value="Nucleotide-diphospho-sugar transferases"/>
    <property type="match status" value="1"/>
</dbReference>
<dbReference type="AlphaFoldDB" id="A0A2S5Y4Q1"/>
<sequence length="283" mass="31286">MRLRKYTRAATKRLRIAGWRAASPLRRGRLTGDAPVVVSLTSYGHRLSSVFATIESIGAGSVRPERLVLALAHDEIQRGLPATVRELARRGLEILPSEDLLSHKKYYPYAIEHSAIPRPLVTADDDVLYPRTWLEALMEAHRERPRSTVGYRGELIALDEAGQPRPYRQWCGAESTAPSYRLVLNGIGGVLYPIPVLEEARAYGTEFMQSCPKADDLWLHRASLRAGFAPSQLRAAQVHHPSVPGSQKTSLMSTNVVHGNDTQFAAVYSAADLAMIREDPVSA</sequence>
<dbReference type="KEGG" id="rtc:APU90_06440"/>
<dbReference type="Proteomes" id="UP000237966">
    <property type="component" value="Unassembled WGS sequence"/>
</dbReference>
<comment type="caution">
    <text evidence="1">The sequence shown here is derived from an EMBL/GenBank/DDBJ whole genome shotgun (WGS) entry which is preliminary data.</text>
</comment>
<dbReference type="InterPro" id="IPR029044">
    <property type="entry name" value="Nucleotide-diphossugar_trans"/>
</dbReference>
<proteinExistence type="predicted"/>
<organism evidence="1 2">
    <name type="scientific">Rathayibacter toxicus</name>
    <dbReference type="NCBI Taxonomy" id="145458"/>
    <lineage>
        <taxon>Bacteria</taxon>
        <taxon>Bacillati</taxon>
        <taxon>Actinomycetota</taxon>
        <taxon>Actinomycetes</taxon>
        <taxon>Micrococcales</taxon>
        <taxon>Microbacteriaceae</taxon>
        <taxon>Rathayibacter</taxon>
    </lineage>
</organism>
<name>A0A2S5Y4Q1_9MICO</name>
<protein>
    <recommendedName>
        <fullName evidence="3">Glycosyltransferase</fullName>
    </recommendedName>
</protein>
<accession>A0A2S5Y4Q1</accession>
<dbReference type="GeneID" id="93666222"/>
<gene>
    <name evidence="1" type="ORF">C5C51_10440</name>
</gene>
<dbReference type="EMBL" id="PSWU01000014">
    <property type="protein sequence ID" value="PPI13532.1"/>
    <property type="molecule type" value="Genomic_DNA"/>
</dbReference>
<evidence type="ECO:0000313" key="2">
    <source>
        <dbReference type="Proteomes" id="UP000237966"/>
    </source>
</evidence>
<dbReference type="RefSeq" id="WP_051210282.1">
    <property type="nucleotide sequence ID" value="NZ_CP010848.1"/>
</dbReference>
<dbReference type="OrthoDB" id="5465469at2"/>
<evidence type="ECO:0008006" key="3">
    <source>
        <dbReference type="Google" id="ProtNLM"/>
    </source>
</evidence>
<reference evidence="1 2" key="1">
    <citation type="submission" date="2018-02" db="EMBL/GenBank/DDBJ databases">
        <title>Bacteriophage NCPPB3778 and a type I-E CRISPR drive the evolution of the US Biological Select Agent, Rathayibacter toxicus.</title>
        <authorList>
            <person name="Davis E.W.II."/>
            <person name="Tabima J.F."/>
            <person name="Weisberg A.J."/>
            <person name="Lopes L.D."/>
            <person name="Wiseman M.S."/>
            <person name="Wiseman M.S."/>
            <person name="Pupko T."/>
            <person name="Belcher M.S."/>
            <person name="Sechler A.J."/>
            <person name="Tancos M.A."/>
            <person name="Schroeder B.K."/>
            <person name="Murray T.D."/>
            <person name="Luster D.G."/>
            <person name="Schneider W.L."/>
            <person name="Rogers E."/>
            <person name="Andreote F.D."/>
            <person name="Grunwald N.J."/>
            <person name="Putnam M.L."/>
            <person name="Chang J.H."/>
        </authorList>
    </citation>
    <scope>NUCLEOTIDE SEQUENCE [LARGE SCALE GENOMIC DNA]</scope>
    <source>
        <strain evidence="1 2">FH99</strain>
    </source>
</reference>
<evidence type="ECO:0000313" key="1">
    <source>
        <dbReference type="EMBL" id="PPI13532.1"/>
    </source>
</evidence>